<dbReference type="STRING" id="3847.A0A0R0KD28"/>
<dbReference type="AlphaFoldDB" id="A0A0R0KD28"/>
<dbReference type="Proteomes" id="UP000008827">
    <property type="component" value="Chromosome 4"/>
</dbReference>
<reference evidence="2" key="3">
    <citation type="submission" date="2018-07" db="EMBL/GenBank/DDBJ databases">
        <title>WGS assembly of Glycine max.</title>
        <authorList>
            <person name="Schmutz J."/>
            <person name="Cannon S."/>
            <person name="Schlueter J."/>
            <person name="Ma J."/>
            <person name="Mitros T."/>
            <person name="Nelson W."/>
            <person name="Hyten D."/>
            <person name="Song Q."/>
            <person name="Thelen J."/>
            <person name="Cheng J."/>
            <person name="Xu D."/>
            <person name="Hellsten U."/>
            <person name="May G."/>
            <person name="Yu Y."/>
            <person name="Sakurai T."/>
            <person name="Umezawa T."/>
            <person name="Bhattacharyya M."/>
            <person name="Sandhu D."/>
            <person name="Valliyodan B."/>
            <person name="Lindquist E."/>
            <person name="Peto M."/>
            <person name="Grant D."/>
            <person name="Shu S."/>
            <person name="Goodstein D."/>
            <person name="Barry K."/>
            <person name="Futrell-Griggs M."/>
            <person name="Abernathy B."/>
            <person name="Du J."/>
            <person name="Tian Z."/>
            <person name="Zhu L."/>
            <person name="Gill N."/>
            <person name="Joshi T."/>
            <person name="Libault M."/>
            <person name="Sethuraman A."/>
            <person name="Zhang X."/>
            <person name="Shinozaki K."/>
            <person name="Nguyen H."/>
            <person name="Wing R."/>
            <person name="Cregan P."/>
            <person name="Specht J."/>
            <person name="Grimwood J."/>
            <person name="Rokhsar D."/>
            <person name="Stacey G."/>
            <person name="Shoemaker R."/>
            <person name="Jackson S."/>
        </authorList>
    </citation>
    <scope>NUCLEOTIDE SEQUENCE</scope>
    <source>
        <tissue evidence="2">Callus</tissue>
    </source>
</reference>
<gene>
    <name evidence="2" type="ORF">GLYMA_04G146100</name>
</gene>
<dbReference type="InParanoid" id="A0A0R0KD28"/>
<dbReference type="EMBL" id="CM000837">
    <property type="protein sequence ID" value="KRH62978.1"/>
    <property type="molecule type" value="Genomic_DNA"/>
</dbReference>
<evidence type="ECO:0000256" key="1">
    <source>
        <dbReference type="SAM" id="SignalP"/>
    </source>
</evidence>
<organism evidence="2">
    <name type="scientific">Glycine max</name>
    <name type="common">Soybean</name>
    <name type="synonym">Glycine hispida</name>
    <dbReference type="NCBI Taxonomy" id="3847"/>
    <lineage>
        <taxon>Eukaryota</taxon>
        <taxon>Viridiplantae</taxon>
        <taxon>Streptophyta</taxon>
        <taxon>Embryophyta</taxon>
        <taxon>Tracheophyta</taxon>
        <taxon>Spermatophyta</taxon>
        <taxon>Magnoliopsida</taxon>
        <taxon>eudicotyledons</taxon>
        <taxon>Gunneridae</taxon>
        <taxon>Pentapetalae</taxon>
        <taxon>rosids</taxon>
        <taxon>fabids</taxon>
        <taxon>Fabales</taxon>
        <taxon>Fabaceae</taxon>
        <taxon>Papilionoideae</taxon>
        <taxon>50 kb inversion clade</taxon>
        <taxon>NPAAA clade</taxon>
        <taxon>indigoferoid/millettioid clade</taxon>
        <taxon>Phaseoleae</taxon>
        <taxon>Glycine</taxon>
        <taxon>Glycine subgen. Soja</taxon>
    </lineage>
</organism>
<feature type="signal peptide" evidence="1">
    <location>
        <begin position="1"/>
        <end position="20"/>
    </location>
</feature>
<reference evidence="3" key="2">
    <citation type="submission" date="2018-02" db="UniProtKB">
        <authorList>
            <consortium name="EnsemblPlants"/>
        </authorList>
    </citation>
    <scope>IDENTIFICATION</scope>
    <source>
        <strain evidence="3">Williams 82</strain>
    </source>
</reference>
<sequence>MLVGAAFFGYMLALLQRRLGTIVASQDVEGAAMSGISPSPYQKFLKSVRPPSIPSYLGKDYIFTSLLHLSDNLNVTNIFLHYQLCIDADTLLKINN</sequence>
<protein>
    <submittedName>
        <fullName evidence="2 3">Uncharacterized protein</fullName>
    </submittedName>
</protein>
<dbReference type="Gramene" id="KRH62978">
    <property type="protein sequence ID" value="KRH62978"/>
    <property type="gene ID" value="GLYMA_04G146100"/>
</dbReference>
<keyword evidence="4" id="KW-1185">Reference proteome</keyword>
<dbReference type="PANTHER" id="PTHR13833:SF83">
    <property type="entry name" value="NHL REPEAT PROTEIN"/>
    <property type="match status" value="1"/>
</dbReference>
<evidence type="ECO:0000313" key="3">
    <source>
        <dbReference type="EnsemblPlants" id="KRH62978"/>
    </source>
</evidence>
<evidence type="ECO:0000313" key="4">
    <source>
        <dbReference type="Proteomes" id="UP000008827"/>
    </source>
</evidence>
<reference evidence="2 3" key="1">
    <citation type="journal article" date="2010" name="Nature">
        <title>Genome sequence of the palaeopolyploid soybean.</title>
        <authorList>
            <person name="Schmutz J."/>
            <person name="Cannon S.B."/>
            <person name="Schlueter J."/>
            <person name="Ma J."/>
            <person name="Mitros T."/>
            <person name="Nelson W."/>
            <person name="Hyten D.L."/>
            <person name="Song Q."/>
            <person name="Thelen J.J."/>
            <person name="Cheng J."/>
            <person name="Xu D."/>
            <person name="Hellsten U."/>
            <person name="May G.D."/>
            <person name="Yu Y."/>
            <person name="Sakurai T."/>
            <person name="Umezawa T."/>
            <person name="Bhattacharyya M.K."/>
            <person name="Sandhu D."/>
            <person name="Valliyodan B."/>
            <person name="Lindquist E."/>
            <person name="Peto M."/>
            <person name="Grant D."/>
            <person name="Shu S."/>
            <person name="Goodstein D."/>
            <person name="Barry K."/>
            <person name="Futrell-Griggs M."/>
            <person name="Abernathy B."/>
            <person name="Du J."/>
            <person name="Tian Z."/>
            <person name="Zhu L."/>
            <person name="Gill N."/>
            <person name="Joshi T."/>
            <person name="Libault M."/>
            <person name="Sethuraman A."/>
            <person name="Zhang X.-C."/>
            <person name="Shinozaki K."/>
            <person name="Nguyen H.T."/>
            <person name="Wing R.A."/>
            <person name="Cregan P."/>
            <person name="Specht J."/>
            <person name="Grimwood J."/>
            <person name="Rokhsar D."/>
            <person name="Stacey G."/>
            <person name="Shoemaker R.C."/>
            <person name="Jackson S.A."/>
        </authorList>
    </citation>
    <scope>NUCLEOTIDE SEQUENCE [LARGE SCALE GENOMIC DNA]</scope>
    <source>
        <strain evidence="3">cv. Williams 82</strain>
        <tissue evidence="2">Callus</tissue>
    </source>
</reference>
<evidence type="ECO:0000313" key="2">
    <source>
        <dbReference type="EMBL" id="KRH62978.1"/>
    </source>
</evidence>
<proteinExistence type="predicted"/>
<feature type="chain" id="PRO_5014522245" evidence="1">
    <location>
        <begin position="21"/>
        <end position="96"/>
    </location>
</feature>
<name>A0A0R0KD28_SOYBN</name>
<dbReference type="EnsemblPlants" id="KRH62978">
    <property type="protein sequence ID" value="KRH62978"/>
    <property type="gene ID" value="GLYMA_04G146100"/>
</dbReference>
<dbReference type="PaxDb" id="3847-GLYMA18G23340.1"/>
<keyword evidence="1" id="KW-0732">Signal</keyword>
<accession>A0A0R0KD28</accession>
<dbReference type="PANTHER" id="PTHR13833">
    <property type="match status" value="1"/>
</dbReference>